<comment type="caution">
    <text evidence="2">The sequence shown here is derived from an EMBL/GenBank/DDBJ whole genome shotgun (WGS) entry which is preliminary data.</text>
</comment>
<dbReference type="AlphaFoldDB" id="A0A196SGM7"/>
<dbReference type="SUPFAM" id="SSF52972">
    <property type="entry name" value="ITPase-like"/>
    <property type="match status" value="1"/>
</dbReference>
<evidence type="ECO:0000313" key="3">
    <source>
        <dbReference type="Proteomes" id="UP000078348"/>
    </source>
</evidence>
<organism evidence="2 3">
    <name type="scientific">Blastocystis sp. subtype 1 (strain ATCC 50177 / NandII)</name>
    <dbReference type="NCBI Taxonomy" id="478820"/>
    <lineage>
        <taxon>Eukaryota</taxon>
        <taxon>Sar</taxon>
        <taxon>Stramenopiles</taxon>
        <taxon>Bigyra</taxon>
        <taxon>Opalozoa</taxon>
        <taxon>Opalinata</taxon>
        <taxon>Blastocystidae</taxon>
        <taxon>Blastocystis</taxon>
    </lineage>
</organism>
<keyword evidence="1" id="KW-0378">Hydrolase</keyword>
<dbReference type="InterPro" id="IPR029001">
    <property type="entry name" value="ITPase-like_fam"/>
</dbReference>
<reference evidence="2 3" key="1">
    <citation type="submission" date="2016-05" db="EMBL/GenBank/DDBJ databases">
        <title>Nuclear genome of Blastocystis sp. subtype 1 NandII.</title>
        <authorList>
            <person name="Gentekaki E."/>
            <person name="Curtis B."/>
            <person name="Stairs C."/>
            <person name="Eme L."/>
            <person name="Herman E."/>
            <person name="Klimes V."/>
            <person name="Arias M.C."/>
            <person name="Elias M."/>
            <person name="Hilliou F."/>
            <person name="Klute M."/>
            <person name="Malik S.-B."/>
            <person name="Pightling A."/>
            <person name="Rachubinski R."/>
            <person name="Salas D."/>
            <person name="Schlacht A."/>
            <person name="Suga H."/>
            <person name="Archibald J."/>
            <person name="Ball S.G."/>
            <person name="Clark G."/>
            <person name="Dacks J."/>
            <person name="Van Der Giezen M."/>
            <person name="Tsaousis A."/>
            <person name="Roger A."/>
        </authorList>
    </citation>
    <scope>NUCLEOTIDE SEQUENCE [LARGE SCALE GENOMIC DNA]</scope>
    <source>
        <strain evidence="3">ATCC 50177 / NandII</strain>
    </source>
</reference>
<sequence>MNNSLSIPSLAIPQEYKLVLASISKFRRSVIDSLHIPYIQDRASINEKRIRDRDPRKLTMKLAEAKMDAVCRRKSLTNALIITADQVAVKDGVIREKPSTDAQCYEYLQSYVHSDVSFYSAVCVYNTETQKRFVDCDVSTIEFGDIPQEVQDHLVALGDVKYSCGGITVENPEFQSCIKSMDCYDRIMGIPLYMVQKGIDAVCE</sequence>
<accession>A0A196SGM7</accession>
<dbReference type="EMBL" id="LXWW01000096">
    <property type="protein sequence ID" value="OAO16173.1"/>
    <property type="molecule type" value="Genomic_DNA"/>
</dbReference>
<name>A0A196SGM7_BLAHN</name>
<evidence type="ECO:0000313" key="2">
    <source>
        <dbReference type="EMBL" id="OAO16173.1"/>
    </source>
</evidence>
<dbReference type="Pfam" id="PF02545">
    <property type="entry name" value="Maf"/>
    <property type="match status" value="1"/>
</dbReference>
<proteinExistence type="predicted"/>
<dbReference type="GO" id="GO:0047429">
    <property type="term" value="F:nucleoside triphosphate diphosphatase activity"/>
    <property type="evidence" value="ECO:0007669"/>
    <property type="project" value="InterPro"/>
</dbReference>
<evidence type="ECO:0008006" key="4">
    <source>
        <dbReference type="Google" id="ProtNLM"/>
    </source>
</evidence>
<dbReference type="STRING" id="478820.A0A196SGM7"/>
<dbReference type="Gene3D" id="3.90.950.10">
    <property type="match status" value="1"/>
</dbReference>
<keyword evidence="3" id="KW-1185">Reference proteome</keyword>
<dbReference type="PANTHER" id="PTHR43213">
    <property type="entry name" value="BIFUNCTIONAL DTTP/UTP PYROPHOSPHATASE/METHYLTRANSFERASE PROTEIN-RELATED"/>
    <property type="match status" value="1"/>
</dbReference>
<evidence type="ECO:0000256" key="1">
    <source>
        <dbReference type="ARBA" id="ARBA00022801"/>
    </source>
</evidence>
<gene>
    <name evidence="2" type="ORF">AV274_2114</name>
</gene>
<dbReference type="InterPro" id="IPR003697">
    <property type="entry name" value="Maf-like"/>
</dbReference>
<dbReference type="Proteomes" id="UP000078348">
    <property type="component" value="Unassembled WGS sequence"/>
</dbReference>
<dbReference type="PANTHER" id="PTHR43213:SF4">
    <property type="entry name" value="7-METHYL-GTP PYROPHOSPHATASE"/>
    <property type="match status" value="1"/>
</dbReference>
<protein>
    <recommendedName>
        <fullName evidence="4">Maf-like protein</fullName>
    </recommendedName>
</protein>
<dbReference type="OrthoDB" id="10267058at2759"/>
<dbReference type="PIRSF" id="PIRSF006305">
    <property type="entry name" value="Maf"/>
    <property type="match status" value="1"/>
</dbReference>